<keyword evidence="2" id="KW-1185">Reference proteome</keyword>
<name>A0AAW1N6Q0_POPJA</name>
<dbReference type="Proteomes" id="UP001458880">
    <property type="component" value="Unassembled WGS sequence"/>
</dbReference>
<accession>A0AAW1N6Q0</accession>
<protein>
    <submittedName>
        <fullName evidence="1">Uncharacterized protein</fullName>
    </submittedName>
</protein>
<organism evidence="1 2">
    <name type="scientific">Popillia japonica</name>
    <name type="common">Japanese beetle</name>
    <dbReference type="NCBI Taxonomy" id="7064"/>
    <lineage>
        <taxon>Eukaryota</taxon>
        <taxon>Metazoa</taxon>
        <taxon>Ecdysozoa</taxon>
        <taxon>Arthropoda</taxon>
        <taxon>Hexapoda</taxon>
        <taxon>Insecta</taxon>
        <taxon>Pterygota</taxon>
        <taxon>Neoptera</taxon>
        <taxon>Endopterygota</taxon>
        <taxon>Coleoptera</taxon>
        <taxon>Polyphaga</taxon>
        <taxon>Scarabaeiformia</taxon>
        <taxon>Scarabaeidae</taxon>
        <taxon>Rutelinae</taxon>
        <taxon>Popillia</taxon>
    </lineage>
</organism>
<proteinExistence type="predicted"/>
<sequence length="109" mass="12118">MKLKSVVYSDDDFKPTYAMDRRDPSCSLKANSILSEIVLNVQDTAIPKTLTNDKENISVTKNQDNNQITNHTEYTLSGIDKATKPKINIISQVIIKPSGIKPFPKAGPR</sequence>
<reference evidence="1 2" key="1">
    <citation type="journal article" date="2024" name="BMC Genomics">
        <title>De novo assembly and annotation of Popillia japonica's genome with initial clues to its potential as an invasive pest.</title>
        <authorList>
            <person name="Cucini C."/>
            <person name="Boschi S."/>
            <person name="Funari R."/>
            <person name="Cardaioli E."/>
            <person name="Iannotti N."/>
            <person name="Marturano G."/>
            <person name="Paoli F."/>
            <person name="Bruttini M."/>
            <person name="Carapelli A."/>
            <person name="Frati F."/>
            <person name="Nardi F."/>
        </authorList>
    </citation>
    <scope>NUCLEOTIDE SEQUENCE [LARGE SCALE GENOMIC DNA]</scope>
    <source>
        <strain evidence="1">DMR45628</strain>
    </source>
</reference>
<gene>
    <name evidence="1" type="ORF">QE152_g3434</name>
</gene>
<comment type="caution">
    <text evidence="1">The sequence shown here is derived from an EMBL/GenBank/DDBJ whole genome shotgun (WGS) entry which is preliminary data.</text>
</comment>
<evidence type="ECO:0000313" key="2">
    <source>
        <dbReference type="Proteomes" id="UP001458880"/>
    </source>
</evidence>
<dbReference type="AlphaFoldDB" id="A0AAW1N6Q0"/>
<evidence type="ECO:0000313" key="1">
    <source>
        <dbReference type="EMBL" id="KAK9753417.1"/>
    </source>
</evidence>
<dbReference type="EMBL" id="JASPKY010000014">
    <property type="protein sequence ID" value="KAK9753417.1"/>
    <property type="molecule type" value="Genomic_DNA"/>
</dbReference>